<keyword evidence="3" id="KW-1185">Reference proteome</keyword>
<organism evidence="2 3">
    <name type="scientific">Promicromonospora kroppenstedtii</name>
    <dbReference type="NCBI Taxonomy" id="440482"/>
    <lineage>
        <taxon>Bacteria</taxon>
        <taxon>Bacillati</taxon>
        <taxon>Actinomycetota</taxon>
        <taxon>Actinomycetes</taxon>
        <taxon>Micrococcales</taxon>
        <taxon>Promicromonosporaceae</taxon>
        <taxon>Promicromonospora</taxon>
    </lineage>
</organism>
<feature type="region of interest" description="Disordered" evidence="1">
    <location>
        <begin position="175"/>
        <end position="196"/>
    </location>
</feature>
<name>A0ABW7XGX2_9MICO</name>
<protein>
    <submittedName>
        <fullName evidence="2">Uncharacterized protein</fullName>
    </submittedName>
</protein>
<dbReference type="RefSeq" id="WP_397402947.1">
    <property type="nucleotide sequence ID" value="NZ_JBIRYI010000004.1"/>
</dbReference>
<reference evidence="2 3" key="1">
    <citation type="submission" date="2024-10" db="EMBL/GenBank/DDBJ databases">
        <title>The Natural Products Discovery Center: Release of the First 8490 Sequenced Strains for Exploring Actinobacteria Biosynthetic Diversity.</title>
        <authorList>
            <person name="Kalkreuter E."/>
            <person name="Kautsar S.A."/>
            <person name="Yang D."/>
            <person name="Bader C.D."/>
            <person name="Teijaro C.N."/>
            <person name="Fluegel L."/>
            <person name="Davis C.M."/>
            <person name="Simpson J.R."/>
            <person name="Lauterbach L."/>
            <person name="Steele A.D."/>
            <person name="Gui C."/>
            <person name="Meng S."/>
            <person name="Li G."/>
            <person name="Viehrig K."/>
            <person name="Ye F."/>
            <person name="Su P."/>
            <person name="Kiefer A.F."/>
            <person name="Nichols A."/>
            <person name="Cepeda A.J."/>
            <person name="Yan W."/>
            <person name="Fan B."/>
            <person name="Jiang Y."/>
            <person name="Adhikari A."/>
            <person name="Zheng C.-J."/>
            <person name="Schuster L."/>
            <person name="Cowan T.M."/>
            <person name="Smanski M.J."/>
            <person name="Chevrette M.G."/>
            <person name="De Carvalho L.P.S."/>
            <person name="Shen B."/>
        </authorList>
    </citation>
    <scope>NUCLEOTIDE SEQUENCE [LARGE SCALE GENOMIC DNA]</scope>
    <source>
        <strain evidence="2 3">NPDC019481</strain>
    </source>
</reference>
<evidence type="ECO:0000256" key="1">
    <source>
        <dbReference type="SAM" id="MobiDB-lite"/>
    </source>
</evidence>
<evidence type="ECO:0000313" key="3">
    <source>
        <dbReference type="Proteomes" id="UP001611580"/>
    </source>
</evidence>
<dbReference type="EMBL" id="JBIRYI010000004">
    <property type="protein sequence ID" value="MFI2486763.1"/>
    <property type="molecule type" value="Genomic_DNA"/>
</dbReference>
<accession>A0ABW7XGX2</accession>
<sequence length="355" mass="38220">MAITPEMLLSGWRGRRFLLEYAAAADLPLAAAVMSAGYELDPARDDTVVSFFGSGHREPGPRATPEAVASLLAGLRLPALDQGTALSTLAQAVRAARYWQEPDGEDLLAATPVVRAALERVAAHVAGSATVDWWSAPLAREDQHAVIWDGRTSGATATVAERLTWWRAEVVDEERRAQTDRPSDPTAPFSGTWWSAPPSDLTHTSRGLGPHGPVGLRLVEDDMGWERAVTHRVAVPAGARVLEVDGPEAWAALCREYPLEVTAQKRHDWYSTTGRVGRWALPDWAAVAAVHDAVHLTPAAYLVAAGTAIPVDDGVASVIAGWNPDETYWLIDTVQPEGAGTEWVLDDEDWVAPGV</sequence>
<evidence type="ECO:0000313" key="2">
    <source>
        <dbReference type="EMBL" id="MFI2486763.1"/>
    </source>
</evidence>
<comment type="caution">
    <text evidence="2">The sequence shown here is derived from an EMBL/GenBank/DDBJ whole genome shotgun (WGS) entry which is preliminary data.</text>
</comment>
<gene>
    <name evidence="2" type="ORF">ACH47X_07620</name>
</gene>
<proteinExistence type="predicted"/>
<dbReference type="Proteomes" id="UP001611580">
    <property type="component" value="Unassembled WGS sequence"/>
</dbReference>